<dbReference type="GO" id="GO:0008984">
    <property type="term" value="F:protein-glutamate methylesterase activity"/>
    <property type="evidence" value="ECO:0007669"/>
    <property type="project" value="UniProtKB-UniRule"/>
</dbReference>
<keyword evidence="3 5" id="KW-0378">Hydrolase</keyword>
<dbReference type="SUPFAM" id="SSF52172">
    <property type="entry name" value="CheY-like"/>
    <property type="match status" value="1"/>
</dbReference>
<proteinExistence type="inferred from homology"/>
<evidence type="ECO:0000256" key="1">
    <source>
        <dbReference type="ARBA" id="ARBA00022490"/>
    </source>
</evidence>
<evidence type="ECO:0000256" key="6">
    <source>
        <dbReference type="PROSITE-ProRule" id="PRU00050"/>
    </source>
</evidence>
<dbReference type="CDD" id="cd17541">
    <property type="entry name" value="REC_CheB-like"/>
    <property type="match status" value="1"/>
</dbReference>
<dbReference type="Proteomes" id="UP000231644">
    <property type="component" value="Unassembled WGS sequence"/>
</dbReference>
<dbReference type="Pfam" id="PF01339">
    <property type="entry name" value="CheB_methylest"/>
    <property type="match status" value="1"/>
</dbReference>
<keyword evidence="11" id="KW-1185">Reference proteome</keyword>
<dbReference type="OrthoDB" id="9793421at2"/>
<evidence type="ECO:0000313" key="11">
    <source>
        <dbReference type="Proteomes" id="UP000231644"/>
    </source>
</evidence>
<dbReference type="EMBL" id="FOLX01000001">
    <property type="protein sequence ID" value="SFC70425.1"/>
    <property type="molecule type" value="Genomic_DNA"/>
</dbReference>
<comment type="PTM">
    <text evidence="5">Phosphorylated by CheA. Phosphorylation of the N-terminal regulatory domain activates the methylesterase activity.</text>
</comment>
<dbReference type="EC" id="3.5.1.44" evidence="5"/>
<dbReference type="SMART" id="SM00448">
    <property type="entry name" value="REC"/>
    <property type="match status" value="1"/>
</dbReference>
<evidence type="ECO:0000256" key="2">
    <source>
        <dbReference type="ARBA" id="ARBA00022500"/>
    </source>
</evidence>
<feature type="active site" evidence="5 6">
    <location>
        <position position="200"/>
    </location>
</feature>
<dbReference type="InterPro" id="IPR008248">
    <property type="entry name" value="CheB-like"/>
</dbReference>
<comment type="similarity">
    <text evidence="5">Belongs to the CheB family.</text>
</comment>
<dbReference type="SUPFAM" id="SSF52738">
    <property type="entry name" value="Methylesterase CheB, C-terminal domain"/>
    <property type="match status" value="1"/>
</dbReference>
<name>A0A1I1LBU1_9RHOB</name>
<accession>A0A1I1LBU1</accession>
<dbReference type="GO" id="GO:0050568">
    <property type="term" value="F:protein-glutamine glutaminase activity"/>
    <property type="evidence" value="ECO:0007669"/>
    <property type="project" value="UniProtKB-UniRule"/>
</dbReference>
<keyword evidence="1 5" id="KW-0963">Cytoplasm</keyword>
<feature type="modified residue" description="4-aspartylphosphate" evidence="5 7">
    <location>
        <position position="65"/>
    </location>
</feature>
<reference evidence="10 11" key="1">
    <citation type="submission" date="2016-10" db="EMBL/GenBank/DDBJ databases">
        <authorList>
            <person name="de Groot N.N."/>
        </authorList>
    </citation>
    <scope>NUCLEOTIDE SEQUENCE [LARGE SCALE GENOMIC DNA]</scope>
    <source>
        <strain evidence="10 11">DSM 29619</strain>
    </source>
</reference>
<keyword evidence="2 5" id="KW-0145">Chemotaxis</keyword>
<protein>
    <recommendedName>
        <fullName evidence="5">Protein-glutamate methylesterase/protein-glutamine glutaminase</fullName>
        <ecNumber evidence="5">3.1.1.61</ecNumber>
        <ecNumber evidence="5">3.5.1.44</ecNumber>
    </recommendedName>
</protein>
<feature type="active site" evidence="5 6">
    <location>
        <position position="174"/>
    </location>
</feature>
<dbReference type="InterPro" id="IPR001789">
    <property type="entry name" value="Sig_transdc_resp-reg_receiver"/>
</dbReference>
<keyword evidence="5 7" id="KW-0597">Phosphoprotein</keyword>
<comment type="catalytic activity">
    <reaction evidence="5">
        <text>L-glutaminyl-[protein] + H2O = L-glutamyl-[protein] + NH4(+)</text>
        <dbReference type="Rhea" id="RHEA:16441"/>
        <dbReference type="Rhea" id="RHEA-COMP:10207"/>
        <dbReference type="Rhea" id="RHEA-COMP:10208"/>
        <dbReference type="ChEBI" id="CHEBI:15377"/>
        <dbReference type="ChEBI" id="CHEBI:28938"/>
        <dbReference type="ChEBI" id="CHEBI:29973"/>
        <dbReference type="ChEBI" id="CHEBI:30011"/>
        <dbReference type="EC" id="3.5.1.44"/>
    </reaction>
</comment>
<dbReference type="EC" id="3.1.1.61" evidence="5"/>
<comment type="subcellular location">
    <subcellularLocation>
        <location evidence="5">Cytoplasm</location>
    </subcellularLocation>
</comment>
<dbReference type="AlphaFoldDB" id="A0A1I1LBU1"/>
<dbReference type="PROSITE" id="PS50122">
    <property type="entry name" value="CHEB"/>
    <property type="match status" value="1"/>
</dbReference>
<comment type="domain">
    <text evidence="5">Contains a C-terminal catalytic domain, and an N-terminal region which modulates catalytic activity.</text>
</comment>
<evidence type="ECO:0000259" key="8">
    <source>
        <dbReference type="PROSITE" id="PS50110"/>
    </source>
</evidence>
<comment type="catalytic activity">
    <reaction evidence="4 5">
        <text>[protein]-L-glutamate 5-O-methyl ester + H2O = L-glutamyl-[protein] + methanol + H(+)</text>
        <dbReference type="Rhea" id="RHEA:23236"/>
        <dbReference type="Rhea" id="RHEA-COMP:10208"/>
        <dbReference type="Rhea" id="RHEA-COMP:10311"/>
        <dbReference type="ChEBI" id="CHEBI:15377"/>
        <dbReference type="ChEBI" id="CHEBI:15378"/>
        <dbReference type="ChEBI" id="CHEBI:17790"/>
        <dbReference type="ChEBI" id="CHEBI:29973"/>
        <dbReference type="ChEBI" id="CHEBI:82795"/>
        <dbReference type="EC" id="3.1.1.61"/>
    </reaction>
</comment>
<feature type="active site" evidence="5 6">
    <location>
        <position position="296"/>
    </location>
</feature>
<evidence type="ECO:0000256" key="4">
    <source>
        <dbReference type="ARBA" id="ARBA00048267"/>
    </source>
</evidence>
<dbReference type="InterPro" id="IPR000673">
    <property type="entry name" value="Sig_transdc_resp-reg_Me-estase"/>
</dbReference>
<dbReference type="Gene3D" id="3.40.50.2300">
    <property type="match status" value="1"/>
</dbReference>
<dbReference type="PROSITE" id="PS50110">
    <property type="entry name" value="RESPONSE_REGULATORY"/>
    <property type="match status" value="1"/>
</dbReference>
<feature type="domain" description="Response regulatory" evidence="8">
    <location>
        <begin position="14"/>
        <end position="131"/>
    </location>
</feature>
<dbReference type="GO" id="GO:0000156">
    <property type="term" value="F:phosphorelay response regulator activity"/>
    <property type="evidence" value="ECO:0007669"/>
    <property type="project" value="InterPro"/>
</dbReference>
<dbReference type="RefSeq" id="WP_093453584.1">
    <property type="nucleotide sequence ID" value="NZ_FNZG01000004.1"/>
</dbReference>
<dbReference type="PANTHER" id="PTHR42872:SF6">
    <property type="entry name" value="PROTEIN-GLUTAMATE METHYLESTERASE_PROTEIN-GLUTAMINE GLUTAMINASE"/>
    <property type="match status" value="1"/>
</dbReference>
<dbReference type="GO" id="GO:0005737">
    <property type="term" value="C:cytoplasm"/>
    <property type="evidence" value="ECO:0007669"/>
    <property type="project" value="UniProtKB-SubCell"/>
</dbReference>
<dbReference type="Pfam" id="PF00072">
    <property type="entry name" value="Response_reg"/>
    <property type="match status" value="1"/>
</dbReference>
<evidence type="ECO:0000259" key="9">
    <source>
        <dbReference type="PROSITE" id="PS50122"/>
    </source>
</evidence>
<dbReference type="PANTHER" id="PTHR42872">
    <property type="entry name" value="PROTEIN-GLUTAMATE METHYLESTERASE/PROTEIN-GLUTAMINE GLUTAMINASE"/>
    <property type="match status" value="1"/>
</dbReference>
<dbReference type="GO" id="GO:0006935">
    <property type="term" value="P:chemotaxis"/>
    <property type="evidence" value="ECO:0007669"/>
    <property type="project" value="UniProtKB-UniRule"/>
</dbReference>
<dbReference type="NCBIfam" id="NF001965">
    <property type="entry name" value="PRK00742.1"/>
    <property type="match status" value="1"/>
</dbReference>
<dbReference type="STRING" id="517719.SAMN05421762_1869"/>
<feature type="domain" description="CheB-type methylesterase" evidence="9">
    <location>
        <begin position="163"/>
        <end position="354"/>
    </location>
</feature>
<comment type="function">
    <text evidence="5">Involved in chemotaxis. Part of a chemotaxis signal transduction system that modulates chemotaxis in response to various stimuli. Catalyzes the demethylation of specific methylglutamate residues introduced into the chemoreceptors (methyl-accepting chemotaxis proteins or MCP) by CheR. Also mediates the irreversible deamidation of specific glutamine residues to glutamic acid.</text>
</comment>
<dbReference type="InterPro" id="IPR035909">
    <property type="entry name" value="CheB_C"/>
</dbReference>
<evidence type="ECO:0000256" key="7">
    <source>
        <dbReference type="PROSITE-ProRule" id="PRU00169"/>
    </source>
</evidence>
<dbReference type="CDD" id="cd16432">
    <property type="entry name" value="CheB_Rec"/>
    <property type="match status" value="1"/>
</dbReference>
<dbReference type="HAMAP" id="MF_00099">
    <property type="entry name" value="CheB_chemtxs"/>
    <property type="match status" value="1"/>
</dbReference>
<dbReference type="Gene3D" id="3.40.50.180">
    <property type="entry name" value="Methylesterase CheB, C-terminal domain"/>
    <property type="match status" value="1"/>
</dbReference>
<evidence type="ECO:0000256" key="5">
    <source>
        <dbReference type="HAMAP-Rule" id="MF_00099"/>
    </source>
</evidence>
<evidence type="ECO:0000313" key="10">
    <source>
        <dbReference type="EMBL" id="SFC70425.1"/>
    </source>
</evidence>
<evidence type="ECO:0000256" key="3">
    <source>
        <dbReference type="ARBA" id="ARBA00022801"/>
    </source>
</evidence>
<dbReference type="InterPro" id="IPR011006">
    <property type="entry name" value="CheY-like_superfamily"/>
</dbReference>
<gene>
    <name evidence="5" type="primary">cheB</name>
    <name evidence="10" type="ORF">SAMN05421762_1869</name>
</gene>
<sequence length="362" mass="39003">MSERPNLEVGAKCRVLLVDDSPAIRQMLRLGLAKHPHIEVVGEAEDAYVARERIKQLNPDVITLDVEMPRMNGLDFLERIMRLRPMPVVMLSSVTNQGSVAAVRALSLGAVDVQVKPSDGFDDRFMKRLAERLLTAGTSKLRVPGRLRNTGKTTADTTARLNAWNGKIVLMGASTGGVAAIESVLRRLPSNTPPVVIAQHMPASFLSSFVERLSQRMAMNVQVASDGVALQQGTVYLAPGGMTHTTIRRDGSQFICQERTGPKINGHHPSVDALFLSAVDFAEHVIGVILTGLGRDGADGLTQLKCAGAQTIGQDEASCVVYGMPRAAFEAGAVGIQLPLERMASKICSFADRGQDPIKVFE</sequence>
<dbReference type="PIRSF" id="PIRSF000876">
    <property type="entry name" value="RR_chemtxs_CheB"/>
    <property type="match status" value="1"/>
</dbReference>
<organism evidence="10 11">
    <name type="scientific">Pseudooceanicola nitratireducens</name>
    <dbReference type="NCBI Taxonomy" id="517719"/>
    <lineage>
        <taxon>Bacteria</taxon>
        <taxon>Pseudomonadati</taxon>
        <taxon>Pseudomonadota</taxon>
        <taxon>Alphaproteobacteria</taxon>
        <taxon>Rhodobacterales</taxon>
        <taxon>Paracoccaceae</taxon>
        <taxon>Pseudooceanicola</taxon>
    </lineage>
</organism>